<dbReference type="EMBL" id="CM001287">
    <property type="protein sequence ID" value="EHH54981.1"/>
    <property type="molecule type" value="Genomic_DNA"/>
</dbReference>
<dbReference type="Proteomes" id="UP000009130">
    <property type="component" value="Chromosome 12"/>
</dbReference>
<organism>
    <name type="scientific">Macaca fascicularis</name>
    <name type="common">Crab-eating macaque</name>
    <name type="synonym">Cynomolgus monkey</name>
    <dbReference type="NCBI Taxonomy" id="9541"/>
    <lineage>
        <taxon>Eukaryota</taxon>
        <taxon>Metazoa</taxon>
        <taxon>Chordata</taxon>
        <taxon>Craniata</taxon>
        <taxon>Vertebrata</taxon>
        <taxon>Euteleostomi</taxon>
        <taxon>Mammalia</taxon>
        <taxon>Eutheria</taxon>
        <taxon>Euarchontoglires</taxon>
        <taxon>Primates</taxon>
        <taxon>Haplorrhini</taxon>
        <taxon>Catarrhini</taxon>
        <taxon>Cercopithecidae</taxon>
        <taxon>Cercopithecinae</taxon>
        <taxon>Macaca</taxon>
    </lineage>
</organism>
<name>G7PKX2_MACFA</name>
<accession>G7PKX2</accession>
<dbReference type="AlphaFoldDB" id="G7PKX2"/>
<evidence type="ECO:0000313" key="1">
    <source>
        <dbReference type="EMBL" id="EHH54981.1"/>
    </source>
</evidence>
<protein>
    <submittedName>
        <fullName evidence="1">Uncharacterized protein</fullName>
    </submittedName>
</protein>
<gene>
    <name evidence="1" type="ORF">EGM_04100</name>
</gene>
<proteinExistence type="predicted"/>
<sequence>MLEGVSNEFHHFGISLPLKICLHLGWDEGLVEGWVVRLCQGIGKSICSSSCQLFEEAPTQMSTVPSGLPLPILLHLCLLPVCMAHLCPASPCYFGAIPGSGKFYRLTTYSLSSLQLAASLRHRGREVGKDPPYPGLCPLTFHPSFFPLVEGCVSSPPGKPLSPQTIFFQILWLYSKSSLVL</sequence>
<reference evidence="1" key="1">
    <citation type="journal article" date="2011" name="Nat. Biotechnol.">
        <title>Genome sequencing and comparison of two nonhuman primate animal models, the cynomolgus and Chinese rhesus macaques.</title>
        <authorList>
            <person name="Yan G."/>
            <person name="Zhang G."/>
            <person name="Fang X."/>
            <person name="Zhang Y."/>
            <person name="Li C."/>
            <person name="Ling F."/>
            <person name="Cooper D.N."/>
            <person name="Li Q."/>
            <person name="Li Y."/>
            <person name="van Gool A.J."/>
            <person name="Du H."/>
            <person name="Chen J."/>
            <person name="Chen R."/>
            <person name="Zhang P."/>
            <person name="Huang Z."/>
            <person name="Thompson J.R."/>
            <person name="Meng Y."/>
            <person name="Bai Y."/>
            <person name="Wang J."/>
            <person name="Zhuo M."/>
            <person name="Wang T."/>
            <person name="Huang Y."/>
            <person name="Wei L."/>
            <person name="Li J."/>
            <person name="Wang Z."/>
            <person name="Hu H."/>
            <person name="Yang P."/>
            <person name="Le L."/>
            <person name="Stenson P.D."/>
            <person name="Li B."/>
            <person name="Liu X."/>
            <person name="Ball E.V."/>
            <person name="An N."/>
            <person name="Huang Q."/>
            <person name="Zhang Y."/>
            <person name="Fan W."/>
            <person name="Zhang X."/>
            <person name="Li Y."/>
            <person name="Wang W."/>
            <person name="Katze M.G."/>
            <person name="Su B."/>
            <person name="Nielsen R."/>
            <person name="Yang H."/>
            <person name="Wang J."/>
            <person name="Wang X."/>
            <person name="Wang J."/>
        </authorList>
    </citation>
    <scope>NUCLEOTIDE SEQUENCE [LARGE SCALE GENOMIC DNA]</scope>
    <source>
        <strain evidence="1">CE-4</strain>
    </source>
</reference>